<protein>
    <submittedName>
        <fullName evidence="2">Uncharacterized protein</fullName>
    </submittedName>
</protein>
<dbReference type="Proteomes" id="UP001367316">
    <property type="component" value="Unassembled WGS sequence"/>
</dbReference>
<keyword evidence="3" id="KW-1185">Reference proteome</keyword>
<sequence>MIVLNSPCSAGPSFLATYSKATSALWWTELVSSGSDCTLRWYALMPGTESHHPSPGHTTAKPGPNTTRYAHPSTNPWHIAVAVSSLVGSTAGPSLGHRRGFHGPTRPAGQPTDQSRPGQRPVLPCPGLCIRPAATQIIQGCLSAPRNCSSASLTDFISDCCPNASGALDGALRGHQLCASETFESVRRADTRTWMRAFMPVLWLEERITREKRGTEKTGQQEQTTFIPHRRSPTYSLTHSLVDSDAPDQIKSNPPFLSLPPPEKPTPQPSHCLITTNPPGNYPPTPTSQGRRRRC</sequence>
<gene>
    <name evidence="2" type="ORF">JOL62DRAFT_362314</name>
</gene>
<feature type="region of interest" description="Disordered" evidence="1">
    <location>
        <begin position="48"/>
        <end position="69"/>
    </location>
</feature>
<reference evidence="2 3" key="1">
    <citation type="submission" date="2024-04" db="EMBL/GenBank/DDBJ databases">
        <title>Phyllosticta paracitricarpa is synonymous to the EU quarantine fungus P. citricarpa based on phylogenomic analyses.</title>
        <authorList>
            <consortium name="Lawrence Berkeley National Laboratory"/>
            <person name="Van ingen-buijs V.A."/>
            <person name="Van westerhoven A.C."/>
            <person name="Haridas S."/>
            <person name="Skiadas P."/>
            <person name="Martin F."/>
            <person name="Groenewald J.Z."/>
            <person name="Crous P.W."/>
            <person name="Seidl M.F."/>
        </authorList>
    </citation>
    <scope>NUCLEOTIDE SEQUENCE [LARGE SCALE GENOMIC DNA]</scope>
    <source>
        <strain evidence="2 3">CBS 141358</strain>
    </source>
</reference>
<comment type="caution">
    <text evidence="2">The sequence shown here is derived from an EMBL/GenBank/DDBJ whole genome shotgun (WGS) entry which is preliminary data.</text>
</comment>
<organism evidence="2 3">
    <name type="scientific">Phyllosticta paracitricarpa</name>
    <dbReference type="NCBI Taxonomy" id="2016321"/>
    <lineage>
        <taxon>Eukaryota</taxon>
        <taxon>Fungi</taxon>
        <taxon>Dikarya</taxon>
        <taxon>Ascomycota</taxon>
        <taxon>Pezizomycotina</taxon>
        <taxon>Dothideomycetes</taxon>
        <taxon>Dothideomycetes incertae sedis</taxon>
        <taxon>Botryosphaeriales</taxon>
        <taxon>Phyllostictaceae</taxon>
        <taxon>Phyllosticta</taxon>
    </lineage>
</organism>
<feature type="compositionally biased region" description="Pro residues" evidence="1">
    <location>
        <begin position="257"/>
        <end position="268"/>
    </location>
</feature>
<evidence type="ECO:0000313" key="2">
    <source>
        <dbReference type="EMBL" id="KAK7606232.1"/>
    </source>
</evidence>
<feature type="region of interest" description="Disordered" evidence="1">
    <location>
        <begin position="212"/>
        <end position="295"/>
    </location>
</feature>
<proteinExistence type="predicted"/>
<name>A0ABR1MTF5_9PEZI</name>
<feature type="region of interest" description="Disordered" evidence="1">
    <location>
        <begin position="93"/>
        <end position="120"/>
    </location>
</feature>
<dbReference type="EMBL" id="JBBPBF010000052">
    <property type="protein sequence ID" value="KAK7606232.1"/>
    <property type="molecule type" value="Genomic_DNA"/>
</dbReference>
<evidence type="ECO:0000256" key="1">
    <source>
        <dbReference type="SAM" id="MobiDB-lite"/>
    </source>
</evidence>
<evidence type="ECO:0000313" key="3">
    <source>
        <dbReference type="Proteomes" id="UP001367316"/>
    </source>
</evidence>
<accession>A0ABR1MTF5</accession>